<evidence type="ECO:0000313" key="3">
    <source>
        <dbReference type="EMBL" id="RWS12810.1"/>
    </source>
</evidence>
<protein>
    <submittedName>
        <fullName evidence="3">N-acetylserotonin O-methyltransferase-like protein</fullName>
    </submittedName>
</protein>
<evidence type="ECO:0000313" key="4">
    <source>
        <dbReference type="Proteomes" id="UP000285301"/>
    </source>
</evidence>
<keyword evidence="3" id="KW-0489">Methyltransferase</keyword>
<dbReference type="HAMAP" id="MF_00528">
    <property type="entry name" value="Maf"/>
    <property type="match status" value="1"/>
</dbReference>
<dbReference type="InterPro" id="IPR029001">
    <property type="entry name" value="ITPase-like_fam"/>
</dbReference>
<dbReference type="OrthoDB" id="10267058at2759"/>
<dbReference type="STRING" id="1965070.A0A443RC32"/>
<proteinExistence type="inferred from homology"/>
<gene>
    <name evidence="3" type="ORF">B4U79_07570</name>
</gene>
<dbReference type="Gene3D" id="3.90.950.10">
    <property type="match status" value="1"/>
</dbReference>
<dbReference type="Pfam" id="PF02545">
    <property type="entry name" value="Maf"/>
    <property type="match status" value="1"/>
</dbReference>
<reference evidence="3 4" key="1">
    <citation type="journal article" date="2018" name="Gigascience">
        <title>Genomes of trombidid mites reveal novel predicted allergens and laterally-transferred genes associated with secondary metabolism.</title>
        <authorList>
            <person name="Dong X."/>
            <person name="Chaisiri K."/>
            <person name="Xia D."/>
            <person name="Armstrong S.D."/>
            <person name="Fang Y."/>
            <person name="Donnelly M.J."/>
            <person name="Kadowaki T."/>
            <person name="McGarry J.W."/>
            <person name="Darby A.C."/>
            <person name="Makepeace B.L."/>
        </authorList>
    </citation>
    <scope>NUCLEOTIDE SEQUENCE [LARGE SCALE GENOMIC DNA]</scope>
    <source>
        <strain evidence="3">UoL-WK</strain>
    </source>
</reference>
<dbReference type="PANTHER" id="PTHR43213">
    <property type="entry name" value="BIFUNCTIONAL DTTP/UTP PYROPHOSPHATASE/METHYLTRANSFERASE PROTEIN-RELATED"/>
    <property type="match status" value="1"/>
</dbReference>
<dbReference type="PIRSF" id="PIRSF006305">
    <property type="entry name" value="Maf"/>
    <property type="match status" value="1"/>
</dbReference>
<keyword evidence="4" id="KW-1185">Reference proteome</keyword>
<organism evidence="3 4">
    <name type="scientific">Dinothrombium tinctorium</name>
    <dbReference type="NCBI Taxonomy" id="1965070"/>
    <lineage>
        <taxon>Eukaryota</taxon>
        <taxon>Metazoa</taxon>
        <taxon>Ecdysozoa</taxon>
        <taxon>Arthropoda</taxon>
        <taxon>Chelicerata</taxon>
        <taxon>Arachnida</taxon>
        <taxon>Acari</taxon>
        <taxon>Acariformes</taxon>
        <taxon>Trombidiformes</taxon>
        <taxon>Prostigmata</taxon>
        <taxon>Anystina</taxon>
        <taxon>Parasitengona</taxon>
        <taxon>Trombidioidea</taxon>
        <taxon>Trombidiidae</taxon>
        <taxon>Dinothrombium</taxon>
    </lineage>
</organism>
<dbReference type="AlphaFoldDB" id="A0A443RC32"/>
<dbReference type="EMBL" id="NCKU01001201">
    <property type="protein sequence ID" value="RWS12810.1"/>
    <property type="molecule type" value="Genomic_DNA"/>
</dbReference>
<dbReference type="PANTHER" id="PTHR43213:SF5">
    <property type="entry name" value="BIFUNCTIONAL DTTP_UTP PYROPHOSPHATASE_METHYLTRANSFERASE PROTEIN-RELATED"/>
    <property type="match status" value="1"/>
</dbReference>
<dbReference type="GO" id="GO:0008168">
    <property type="term" value="F:methyltransferase activity"/>
    <property type="evidence" value="ECO:0007669"/>
    <property type="project" value="UniProtKB-KW"/>
</dbReference>
<name>A0A443RC32_9ACAR</name>
<sequence>MLEPIREILSKQRIVLASSSPRRVDILKNIGLHFEVIPSQFEEELEKDSFSHPCEYVKENAKQKAIEVWTRLAAGGEKPDLVIGGDTVVTIDESICEKPKDEQHAFAILKKLSGQKHTVFTGVALVTKPLSEGDGGNCSSGTDGERSATNSNSNEYVVTTFHEATDVIMCEMSDNVINAYIKTGEPMDKAGAYGIQGIGGTLIEGIRGDFYNVMGFPVHRFCKELYHLYLE</sequence>
<dbReference type="GO" id="GO:0047429">
    <property type="term" value="F:nucleoside triphosphate diphosphatase activity"/>
    <property type="evidence" value="ECO:0007669"/>
    <property type="project" value="InterPro"/>
</dbReference>
<evidence type="ECO:0000256" key="1">
    <source>
        <dbReference type="ARBA" id="ARBA00001968"/>
    </source>
</evidence>
<dbReference type="Proteomes" id="UP000285301">
    <property type="component" value="Unassembled WGS sequence"/>
</dbReference>
<comment type="cofactor">
    <cofactor evidence="1">
        <name>a divalent metal cation</name>
        <dbReference type="ChEBI" id="CHEBI:60240"/>
    </cofactor>
</comment>
<dbReference type="InterPro" id="IPR003697">
    <property type="entry name" value="Maf-like"/>
</dbReference>
<dbReference type="GO" id="GO:0032259">
    <property type="term" value="P:methylation"/>
    <property type="evidence" value="ECO:0007669"/>
    <property type="project" value="UniProtKB-KW"/>
</dbReference>
<accession>A0A443RC32</accession>
<dbReference type="SUPFAM" id="SSF52972">
    <property type="entry name" value="ITPase-like"/>
    <property type="match status" value="1"/>
</dbReference>
<dbReference type="CDD" id="cd00555">
    <property type="entry name" value="Maf"/>
    <property type="match status" value="1"/>
</dbReference>
<comment type="caution">
    <text evidence="3">The sequence shown here is derived from an EMBL/GenBank/DDBJ whole genome shotgun (WGS) entry which is preliminary data.</text>
</comment>
<keyword evidence="3" id="KW-0808">Transferase</keyword>
<evidence type="ECO:0000256" key="2">
    <source>
        <dbReference type="ARBA" id="ARBA00022801"/>
    </source>
</evidence>
<keyword evidence="2" id="KW-0378">Hydrolase</keyword>